<dbReference type="Pfam" id="PF00067">
    <property type="entry name" value="p450"/>
    <property type="match status" value="2"/>
</dbReference>
<dbReference type="GO" id="GO:0005506">
    <property type="term" value="F:iron ion binding"/>
    <property type="evidence" value="ECO:0007669"/>
    <property type="project" value="InterPro"/>
</dbReference>
<evidence type="ECO:0000256" key="3">
    <source>
        <dbReference type="ARBA" id="ARBA00022723"/>
    </source>
</evidence>
<keyword evidence="10" id="KW-1185">Reference proteome</keyword>
<dbReference type="EMBL" id="KI392495">
    <property type="protein sequence ID" value="ERN15848.1"/>
    <property type="molecule type" value="Genomic_DNA"/>
</dbReference>
<dbReference type="GO" id="GO:0016705">
    <property type="term" value="F:oxidoreductase activity, acting on paired donors, with incorporation or reduction of molecular oxygen"/>
    <property type="evidence" value="ECO:0007669"/>
    <property type="project" value="InterPro"/>
</dbReference>
<dbReference type="Gramene" id="ERN15848">
    <property type="protein sequence ID" value="ERN15848"/>
    <property type="gene ID" value="AMTR_s00039p00172910"/>
</dbReference>
<keyword evidence="6 8" id="KW-0503">Monooxygenase</keyword>
<dbReference type="PANTHER" id="PTHR47953">
    <property type="entry name" value="OS08G0105600 PROTEIN"/>
    <property type="match status" value="1"/>
</dbReference>
<dbReference type="InterPro" id="IPR001128">
    <property type="entry name" value="Cyt_P450"/>
</dbReference>
<evidence type="ECO:0008006" key="11">
    <source>
        <dbReference type="Google" id="ProtNLM"/>
    </source>
</evidence>
<dbReference type="AlphaFoldDB" id="U5D661"/>
<dbReference type="PANTHER" id="PTHR47953:SF5">
    <property type="entry name" value="CYTOCHROME P450 71AV8-LIKE"/>
    <property type="match status" value="1"/>
</dbReference>
<name>U5D661_AMBTC</name>
<gene>
    <name evidence="9" type="ORF">AMTR_s00039p00172910</name>
</gene>
<comment type="similarity">
    <text evidence="1 8">Belongs to the cytochrome P450 family.</text>
</comment>
<evidence type="ECO:0000256" key="6">
    <source>
        <dbReference type="ARBA" id="ARBA00023033"/>
    </source>
</evidence>
<keyword evidence="5 7" id="KW-0408">Iron</keyword>
<proteinExistence type="inferred from homology"/>
<dbReference type="PROSITE" id="PS00086">
    <property type="entry name" value="CYTOCHROME_P450"/>
    <property type="match status" value="1"/>
</dbReference>
<evidence type="ECO:0000256" key="7">
    <source>
        <dbReference type="PIRSR" id="PIRSR602401-1"/>
    </source>
</evidence>
<reference evidence="10" key="1">
    <citation type="journal article" date="2013" name="Science">
        <title>The Amborella genome and the evolution of flowering plants.</title>
        <authorList>
            <consortium name="Amborella Genome Project"/>
        </authorList>
    </citation>
    <scope>NUCLEOTIDE SEQUENCE [LARGE SCALE GENOMIC DNA]</scope>
</reference>
<dbReference type="SUPFAM" id="SSF48264">
    <property type="entry name" value="Cytochrome P450"/>
    <property type="match status" value="1"/>
</dbReference>
<dbReference type="Gene3D" id="1.10.630.10">
    <property type="entry name" value="Cytochrome P450"/>
    <property type="match status" value="2"/>
</dbReference>
<evidence type="ECO:0000313" key="10">
    <source>
        <dbReference type="Proteomes" id="UP000017836"/>
    </source>
</evidence>
<dbReference type="Proteomes" id="UP000017836">
    <property type="component" value="Unassembled WGS sequence"/>
</dbReference>
<dbReference type="eggNOG" id="KOG0156">
    <property type="taxonomic scope" value="Eukaryota"/>
</dbReference>
<feature type="binding site" description="axial binding residue" evidence="7">
    <location>
        <position position="153"/>
    </location>
    <ligand>
        <name>heme</name>
        <dbReference type="ChEBI" id="CHEBI:30413"/>
    </ligand>
    <ligandPart>
        <name>Fe</name>
        <dbReference type="ChEBI" id="CHEBI:18248"/>
    </ligandPart>
</feature>
<dbReference type="HOGENOM" id="CLU_001570_29_3_1"/>
<organism evidence="9 10">
    <name type="scientific">Amborella trichopoda</name>
    <dbReference type="NCBI Taxonomy" id="13333"/>
    <lineage>
        <taxon>Eukaryota</taxon>
        <taxon>Viridiplantae</taxon>
        <taxon>Streptophyta</taxon>
        <taxon>Embryophyta</taxon>
        <taxon>Tracheophyta</taxon>
        <taxon>Spermatophyta</taxon>
        <taxon>Magnoliopsida</taxon>
        <taxon>Amborellales</taxon>
        <taxon>Amborellaceae</taxon>
        <taxon>Amborella</taxon>
    </lineage>
</organism>
<keyword evidence="4 8" id="KW-0560">Oxidoreductase</keyword>
<protein>
    <recommendedName>
        <fullName evidence="11">Cytochrome P450</fullName>
    </recommendedName>
</protein>
<evidence type="ECO:0000256" key="2">
    <source>
        <dbReference type="ARBA" id="ARBA00022617"/>
    </source>
</evidence>
<evidence type="ECO:0000256" key="8">
    <source>
        <dbReference type="RuleBase" id="RU000461"/>
    </source>
</evidence>
<dbReference type="STRING" id="13333.U5D661"/>
<accession>U5D661</accession>
<sequence length="210" mass="23516">MQEAPDSTTEQKDLVDILLQLQKDHSLDIPLTTDNIKAIIREMFAAGTETTTATLEWLMSELVRNPISMRKAKEVLRQVVGGKGKAIVEEGDLQQLEYLHSSIKETLSRKMPRHPDSWERANEFLPERFIKNSIDFMGKDFEFIPFGAGRRGCPGISFGIKSVEVAAANLLHCFDWELPFGSQGLDMAESSGITMHRKSPLLLVATPRCA</sequence>
<dbReference type="InterPro" id="IPR036396">
    <property type="entry name" value="Cyt_P450_sf"/>
</dbReference>
<dbReference type="InterPro" id="IPR002401">
    <property type="entry name" value="Cyt_P450_E_grp-I"/>
</dbReference>
<dbReference type="InterPro" id="IPR017972">
    <property type="entry name" value="Cyt_P450_CS"/>
</dbReference>
<keyword evidence="2 7" id="KW-0349">Heme</keyword>
<dbReference type="InterPro" id="IPR052306">
    <property type="entry name" value="CYP450_71D"/>
</dbReference>
<dbReference type="GO" id="GO:0004497">
    <property type="term" value="F:monooxygenase activity"/>
    <property type="evidence" value="ECO:0007669"/>
    <property type="project" value="UniProtKB-KW"/>
</dbReference>
<dbReference type="PRINTS" id="PR00463">
    <property type="entry name" value="EP450I"/>
</dbReference>
<keyword evidence="3 7" id="KW-0479">Metal-binding</keyword>
<comment type="cofactor">
    <cofactor evidence="7">
        <name>heme</name>
        <dbReference type="ChEBI" id="CHEBI:30413"/>
    </cofactor>
</comment>
<evidence type="ECO:0000256" key="5">
    <source>
        <dbReference type="ARBA" id="ARBA00023004"/>
    </source>
</evidence>
<evidence type="ECO:0000313" key="9">
    <source>
        <dbReference type="EMBL" id="ERN15848.1"/>
    </source>
</evidence>
<evidence type="ECO:0000256" key="4">
    <source>
        <dbReference type="ARBA" id="ARBA00023002"/>
    </source>
</evidence>
<dbReference type="PRINTS" id="PR00385">
    <property type="entry name" value="P450"/>
</dbReference>
<dbReference type="GO" id="GO:0020037">
    <property type="term" value="F:heme binding"/>
    <property type="evidence" value="ECO:0007669"/>
    <property type="project" value="InterPro"/>
</dbReference>
<dbReference type="OMA" id="WERANEF"/>
<evidence type="ECO:0000256" key="1">
    <source>
        <dbReference type="ARBA" id="ARBA00010617"/>
    </source>
</evidence>